<evidence type="ECO:0000313" key="7">
    <source>
        <dbReference type="EMBL" id="QKM64570.1"/>
    </source>
</evidence>
<dbReference type="InterPro" id="IPR006076">
    <property type="entry name" value="FAD-dep_OxRdtase"/>
</dbReference>
<dbReference type="RefSeq" id="WP_173955614.1">
    <property type="nucleotide sequence ID" value="NZ_CP028942.1"/>
</dbReference>
<comment type="cofactor">
    <cofactor evidence="1">
        <name>FAD</name>
        <dbReference type="ChEBI" id="CHEBI:57692"/>
    </cofactor>
</comment>
<keyword evidence="3" id="KW-0274">FAD</keyword>
<evidence type="ECO:0000313" key="8">
    <source>
        <dbReference type="Proteomes" id="UP000503312"/>
    </source>
</evidence>
<comment type="similarity">
    <text evidence="5">Belongs to the L2HGDH family.</text>
</comment>
<dbReference type="SUPFAM" id="SSF51905">
    <property type="entry name" value="FAD/NAD(P)-binding domain"/>
    <property type="match status" value="1"/>
</dbReference>
<evidence type="ECO:0000256" key="2">
    <source>
        <dbReference type="ARBA" id="ARBA00022630"/>
    </source>
</evidence>
<evidence type="ECO:0000259" key="6">
    <source>
        <dbReference type="Pfam" id="PF01266"/>
    </source>
</evidence>
<dbReference type="InterPro" id="IPR036188">
    <property type="entry name" value="FAD/NAD-bd_sf"/>
</dbReference>
<dbReference type="PANTHER" id="PTHR43104:SF4">
    <property type="entry name" value="L-2-HYDROXYGLUTARATE DEHYDROGENASE, MITOCHONDRIAL"/>
    <property type="match status" value="1"/>
</dbReference>
<dbReference type="GO" id="GO:0047545">
    <property type="term" value="F:(S)-2-hydroxyglutarate dehydrogenase activity"/>
    <property type="evidence" value="ECO:0007669"/>
    <property type="project" value="TreeGrafter"/>
</dbReference>
<evidence type="ECO:0000256" key="1">
    <source>
        <dbReference type="ARBA" id="ARBA00001974"/>
    </source>
</evidence>
<feature type="domain" description="FAD dependent oxidoreductase" evidence="6">
    <location>
        <begin position="5"/>
        <end position="370"/>
    </location>
</feature>
<organism evidence="7 8">
    <name type="scientific">Polynucleobacter tropicus</name>
    <dbReference type="NCBI Taxonomy" id="1743174"/>
    <lineage>
        <taxon>Bacteria</taxon>
        <taxon>Pseudomonadati</taxon>
        <taxon>Pseudomonadota</taxon>
        <taxon>Betaproteobacteria</taxon>
        <taxon>Burkholderiales</taxon>
        <taxon>Burkholderiaceae</taxon>
        <taxon>Polynucleobacter</taxon>
    </lineage>
</organism>
<keyword evidence="8" id="KW-1185">Reference proteome</keyword>
<dbReference type="Pfam" id="PF01266">
    <property type="entry name" value="DAO"/>
    <property type="match status" value="1"/>
</dbReference>
<proteinExistence type="inferred from homology"/>
<evidence type="ECO:0000256" key="3">
    <source>
        <dbReference type="ARBA" id="ARBA00022827"/>
    </source>
</evidence>
<reference evidence="7 8" key="1">
    <citation type="submission" date="2018-04" db="EMBL/GenBank/DDBJ databases">
        <title>Polynucleobacter sp. UH21B genome.</title>
        <authorList>
            <person name="Hahn M.W."/>
        </authorList>
    </citation>
    <scope>NUCLEOTIDE SEQUENCE [LARGE SCALE GENOMIC DNA]</scope>
    <source>
        <strain evidence="7 8">MWH-UH21B</strain>
    </source>
</reference>
<name>A0A6M9PPM9_9BURK</name>
<evidence type="ECO:0000256" key="4">
    <source>
        <dbReference type="ARBA" id="ARBA00023002"/>
    </source>
</evidence>
<dbReference type="Proteomes" id="UP000503312">
    <property type="component" value="Chromosome"/>
</dbReference>
<evidence type="ECO:0000256" key="5">
    <source>
        <dbReference type="ARBA" id="ARBA00037941"/>
    </source>
</evidence>
<keyword evidence="4" id="KW-0560">Oxidoreductase</keyword>
<dbReference type="EMBL" id="CP028942">
    <property type="protein sequence ID" value="QKM64570.1"/>
    <property type="molecule type" value="Genomic_DNA"/>
</dbReference>
<dbReference type="PANTHER" id="PTHR43104">
    <property type="entry name" value="L-2-HYDROXYGLUTARATE DEHYDROGENASE, MITOCHONDRIAL"/>
    <property type="match status" value="1"/>
</dbReference>
<dbReference type="KEGG" id="ptrp:DCO17_04570"/>
<accession>A0A6M9PPM9</accession>
<gene>
    <name evidence="7" type="ORF">DCO17_04570</name>
</gene>
<dbReference type="Gene3D" id="3.50.50.60">
    <property type="entry name" value="FAD/NAD(P)-binding domain"/>
    <property type="match status" value="1"/>
</dbReference>
<sequence>MDQVDCVVVGAGVVGLAVAREMALQGRETILLERENAFGTISSARNSEVIHAGIYYPKDSLKAKLCVQGNRLLYEYCRDHLVATQPYGKLIVASDETQIDDLRAILYKAQNNGVPEIKMISGEEAKALEPNLQCSAALLSSTTGIVDSHGYMLSLLGGFEDAGGMVAYQSPLLSAKPIGGNAQNGYELQIGGADGMQIQTKLLINCAGMSAPAVAQKIEGLAKDQIPKAYFAKGNYFSLSGKSPFTHLIYPIPEPGGLGVHLTLDMGGQAKFGPDVEWLDIDQEEQIDYAVDPKRGDGFYEAVRRYWPDLKDASLQPDYSGVRAKIVPPNAPAGDFCFNGPKENGMQGLYNLYGFESPGLTSSLAIARYLEAQIKSSL</sequence>
<dbReference type="AlphaFoldDB" id="A0A6M9PPM9"/>
<protein>
    <submittedName>
        <fullName evidence="7">FAD-dependent oxidoreductase</fullName>
    </submittedName>
</protein>
<dbReference type="Gene3D" id="3.30.9.10">
    <property type="entry name" value="D-Amino Acid Oxidase, subunit A, domain 2"/>
    <property type="match status" value="1"/>
</dbReference>
<keyword evidence="2" id="KW-0285">Flavoprotein</keyword>